<dbReference type="InterPro" id="IPR050611">
    <property type="entry name" value="ABCF"/>
</dbReference>
<dbReference type="SUPFAM" id="SSF52540">
    <property type="entry name" value="P-loop containing nucleoside triphosphate hydrolases"/>
    <property type="match status" value="2"/>
</dbReference>
<evidence type="ECO:0000313" key="7">
    <source>
        <dbReference type="Proteomes" id="UP000471120"/>
    </source>
</evidence>
<evidence type="ECO:0000256" key="3">
    <source>
        <dbReference type="ARBA" id="ARBA00022840"/>
    </source>
</evidence>
<proteinExistence type="predicted"/>
<dbReference type="Pfam" id="PF00005">
    <property type="entry name" value="ABC_tran"/>
    <property type="match status" value="2"/>
</dbReference>
<protein>
    <submittedName>
        <fullName evidence="6">ABC transporter ATP-binding protein</fullName>
    </submittedName>
</protein>
<dbReference type="InterPro" id="IPR027417">
    <property type="entry name" value="P-loop_NTPase"/>
</dbReference>
<accession>A0A6P2CBQ5</accession>
<evidence type="ECO:0000256" key="4">
    <source>
        <dbReference type="SAM" id="MobiDB-lite"/>
    </source>
</evidence>
<keyword evidence="2" id="KW-0547">Nucleotide-binding</keyword>
<sequence length="543" mass="57834">MSAILPARSRAHMSARSLVVTRGGRRLVDRLDLTVAPGSRIGIVGENGVGKSTLLHTLSGDLPSESGSVATTGAVEVVEQELHTGDATTVGDLVAGALEPARAALDRLDSAALALADQHEDAGDRYADALAAAEALSAWDAERTLDVALGALGAETDRSRRLATLSVGQRYRVRLACALGGGADHLLLDEPTNHLDAGGLEFLTTSLRARAGTVVVVSHDRALLRDVVTTIVDLDPTPDGRPRVWGDGWDGYVEGRRAEFARWEQLHAAQQREHRALAEDLERSRSRLQDSWRPGKGTGKHQRATRADTSVRAVHRRVEALERHEVSAPEPPLRFTLPTTAVRGGVVLDAHGVTLSGRLDVPVDLTLTSGDHVLLTGPNGAGKSSLLAVLAGAAEPTSGVVATRTRRIGWLRQESEFAESGTARAVYAAHVARSVSTGVIDASEQLPVRTFGLLAEADLATDVAALSYGRRRRLALAMVLATRPHVLLLDEPSNHLSPALVGELTEALRETATAVVVATHDRAMLHDLADWRRVELGESQCHV</sequence>
<dbReference type="GO" id="GO:0016887">
    <property type="term" value="F:ATP hydrolysis activity"/>
    <property type="evidence" value="ECO:0007669"/>
    <property type="project" value="InterPro"/>
</dbReference>
<dbReference type="InterPro" id="IPR003439">
    <property type="entry name" value="ABC_transporter-like_ATP-bd"/>
</dbReference>
<dbReference type="FunFam" id="3.40.50.300:FF:000011">
    <property type="entry name" value="Putative ABC transporter ATP-binding component"/>
    <property type="match status" value="1"/>
</dbReference>
<keyword evidence="3 6" id="KW-0067">ATP-binding</keyword>
<feature type="domain" description="ABC transporter" evidence="5">
    <location>
        <begin position="342"/>
        <end position="536"/>
    </location>
</feature>
<dbReference type="GO" id="GO:0005524">
    <property type="term" value="F:ATP binding"/>
    <property type="evidence" value="ECO:0007669"/>
    <property type="project" value="UniProtKB-KW"/>
</dbReference>
<organism evidence="6 7">
    <name type="scientific">Rhodococcus rhodnii</name>
    <dbReference type="NCBI Taxonomy" id="38312"/>
    <lineage>
        <taxon>Bacteria</taxon>
        <taxon>Bacillati</taxon>
        <taxon>Actinomycetota</taxon>
        <taxon>Actinomycetes</taxon>
        <taxon>Mycobacteriales</taxon>
        <taxon>Nocardiaceae</taxon>
        <taxon>Rhodococcus</taxon>
    </lineage>
</organism>
<dbReference type="Proteomes" id="UP000471120">
    <property type="component" value="Unassembled WGS sequence"/>
</dbReference>
<feature type="domain" description="ABC transporter" evidence="5">
    <location>
        <begin position="13"/>
        <end position="261"/>
    </location>
</feature>
<dbReference type="SMART" id="SM00382">
    <property type="entry name" value="AAA"/>
    <property type="match status" value="2"/>
</dbReference>
<comment type="caution">
    <text evidence="6">The sequence shown here is derived from an EMBL/GenBank/DDBJ whole genome shotgun (WGS) entry which is preliminary data.</text>
</comment>
<dbReference type="Gene3D" id="3.40.50.300">
    <property type="entry name" value="P-loop containing nucleotide triphosphate hydrolases"/>
    <property type="match status" value="2"/>
</dbReference>
<dbReference type="PANTHER" id="PTHR19211:SF14">
    <property type="entry name" value="ATP-BINDING CASSETTE SUB-FAMILY F MEMBER 1"/>
    <property type="match status" value="1"/>
</dbReference>
<feature type="region of interest" description="Disordered" evidence="4">
    <location>
        <begin position="286"/>
        <end position="309"/>
    </location>
</feature>
<dbReference type="AlphaFoldDB" id="A0A6P2CBQ5"/>
<evidence type="ECO:0000256" key="1">
    <source>
        <dbReference type="ARBA" id="ARBA00022737"/>
    </source>
</evidence>
<dbReference type="PROSITE" id="PS50893">
    <property type="entry name" value="ABC_TRANSPORTER_2"/>
    <property type="match status" value="2"/>
</dbReference>
<gene>
    <name evidence="6" type="ORF">DW322_06685</name>
</gene>
<evidence type="ECO:0000259" key="5">
    <source>
        <dbReference type="PROSITE" id="PS50893"/>
    </source>
</evidence>
<dbReference type="EMBL" id="QRCM01000001">
    <property type="protein sequence ID" value="TXG89955.1"/>
    <property type="molecule type" value="Genomic_DNA"/>
</dbReference>
<dbReference type="InterPro" id="IPR003593">
    <property type="entry name" value="AAA+_ATPase"/>
</dbReference>
<evidence type="ECO:0000256" key="2">
    <source>
        <dbReference type="ARBA" id="ARBA00022741"/>
    </source>
</evidence>
<keyword evidence="1" id="KW-0677">Repeat</keyword>
<reference evidence="6 7" key="1">
    <citation type="submission" date="2018-07" db="EMBL/GenBank/DDBJ databases">
        <title>Genome sequence of Rhodococcus rhodnii ATCC 35071 from Rhodnius prolixus.</title>
        <authorList>
            <person name="Patel V."/>
            <person name="Vogel K.J."/>
        </authorList>
    </citation>
    <scope>NUCLEOTIDE SEQUENCE [LARGE SCALE GENOMIC DNA]</scope>
    <source>
        <strain evidence="6 7">ATCC 35071</strain>
    </source>
</reference>
<name>A0A6P2CBQ5_9NOCA</name>
<evidence type="ECO:0000313" key="6">
    <source>
        <dbReference type="EMBL" id="TXG89955.1"/>
    </source>
</evidence>
<dbReference type="PANTHER" id="PTHR19211">
    <property type="entry name" value="ATP-BINDING TRANSPORT PROTEIN-RELATED"/>
    <property type="match status" value="1"/>
</dbReference>